<evidence type="ECO:0000313" key="5">
    <source>
        <dbReference type="EMBL" id="KAF9505781.1"/>
    </source>
</evidence>
<dbReference type="GO" id="GO:0003723">
    <property type="term" value="F:RNA binding"/>
    <property type="evidence" value="ECO:0007669"/>
    <property type="project" value="UniProtKB-UniRule"/>
</dbReference>
<feature type="domain" description="RRM" evidence="4">
    <location>
        <begin position="237"/>
        <end position="308"/>
    </location>
</feature>
<dbReference type="InterPro" id="IPR000504">
    <property type="entry name" value="RRM_dom"/>
</dbReference>
<reference evidence="5" key="1">
    <citation type="journal article" date="2020" name="Nat. Commun.">
        <title>Large-scale genome sequencing of mycorrhizal fungi provides insights into the early evolution of symbiotic traits.</title>
        <authorList>
            <person name="Miyauchi S."/>
            <person name="Kiss E."/>
            <person name="Kuo A."/>
            <person name="Drula E."/>
            <person name="Kohler A."/>
            <person name="Sanchez-Garcia M."/>
            <person name="Morin E."/>
            <person name="Andreopoulos B."/>
            <person name="Barry K.W."/>
            <person name="Bonito G."/>
            <person name="Buee M."/>
            <person name="Carver A."/>
            <person name="Chen C."/>
            <person name="Cichocki N."/>
            <person name="Clum A."/>
            <person name="Culley D."/>
            <person name="Crous P.W."/>
            <person name="Fauchery L."/>
            <person name="Girlanda M."/>
            <person name="Hayes R.D."/>
            <person name="Keri Z."/>
            <person name="LaButti K."/>
            <person name="Lipzen A."/>
            <person name="Lombard V."/>
            <person name="Magnuson J."/>
            <person name="Maillard F."/>
            <person name="Murat C."/>
            <person name="Nolan M."/>
            <person name="Ohm R.A."/>
            <person name="Pangilinan J."/>
            <person name="Pereira M.F."/>
            <person name="Perotto S."/>
            <person name="Peter M."/>
            <person name="Pfister S."/>
            <person name="Riley R."/>
            <person name="Sitrit Y."/>
            <person name="Stielow J.B."/>
            <person name="Szollosi G."/>
            <person name="Zifcakova L."/>
            <person name="Stursova M."/>
            <person name="Spatafora J.W."/>
            <person name="Tedersoo L."/>
            <person name="Vaario L.M."/>
            <person name="Yamada A."/>
            <person name="Yan M."/>
            <person name="Wang P."/>
            <person name="Xu J."/>
            <person name="Bruns T."/>
            <person name="Baldrian P."/>
            <person name="Vilgalys R."/>
            <person name="Dunand C."/>
            <person name="Henrissat B."/>
            <person name="Grigoriev I.V."/>
            <person name="Hibbett D."/>
            <person name="Nagy L.G."/>
            <person name="Martin F.M."/>
        </authorList>
    </citation>
    <scope>NUCLEOTIDE SEQUENCE</scope>
    <source>
        <strain evidence="5">UP504</strain>
    </source>
</reference>
<dbReference type="InterPro" id="IPR012677">
    <property type="entry name" value="Nucleotide-bd_a/b_plait_sf"/>
</dbReference>
<keyword evidence="1 2" id="KW-0694">RNA-binding</keyword>
<comment type="caution">
    <text evidence="5">The sequence shown here is derived from an EMBL/GenBank/DDBJ whole genome shotgun (WGS) entry which is preliminary data.</text>
</comment>
<dbReference type="CDD" id="cd12320">
    <property type="entry name" value="RRM6_RBM19_RRM5_MRD1"/>
    <property type="match status" value="1"/>
</dbReference>
<feature type="domain" description="RRM" evidence="4">
    <location>
        <begin position="409"/>
        <end position="481"/>
    </location>
</feature>
<protein>
    <recommendedName>
        <fullName evidence="4">RRM domain-containing protein</fullName>
    </recommendedName>
</protein>
<feature type="domain" description="RRM" evidence="4">
    <location>
        <begin position="518"/>
        <end position="593"/>
    </location>
</feature>
<evidence type="ECO:0000313" key="6">
    <source>
        <dbReference type="Proteomes" id="UP000886523"/>
    </source>
</evidence>
<evidence type="ECO:0000256" key="2">
    <source>
        <dbReference type="PROSITE-ProRule" id="PRU00176"/>
    </source>
</evidence>
<name>A0A9P6AHE5_9AGAM</name>
<evidence type="ECO:0000256" key="1">
    <source>
        <dbReference type="ARBA" id="ARBA00022884"/>
    </source>
</evidence>
<evidence type="ECO:0000259" key="4">
    <source>
        <dbReference type="PROSITE" id="PS50102"/>
    </source>
</evidence>
<dbReference type="SMART" id="SM00360">
    <property type="entry name" value="RRM"/>
    <property type="match status" value="5"/>
</dbReference>
<dbReference type="Proteomes" id="UP000886523">
    <property type="component" value="Unassembled WGS sequence"/>
</dbReference>
<evidence type="ECO:0000256" key="3">
    <source>
        <dbReference type="SAM" id="MobiDB-lite"/>
    </source>
</evidence>
<dbReference type="AlphaFoldDB" id="A0A9P6AHE5"/>
<organism evidence="5 6">
    <name type="scientific">Hydnum rufescens UP504</name>
    <dbReference type="NCBI Taxonomy" id="1448309"/>
    <lineage>
        <taxon>Eukaryota</taxon>
        <taxon>Fungi</taxon>
        <taxon>Dikarya</taxon>
        <taxon>Basidiomycota</taxon>
        <taxon>Agaricomycotina</taxon>
        <taxon>Agaricomycetes</taxon>
        <taxon>Cantharellales</taxon>
        <taxon>Hydnaceae</taxon>
        <taxon>Hydnum</taxon>
    </lineage>
</organism>
<dbReference type="Pfam" id="PF00076">
    <property type="entry name" value="RRM_1"/>
    <property type="match status" value="5"/>
</dbReference>
<dbReference type="PANTHER" id="PTHR10352">
    <property type="entry name" value="EUKARYOTIC TRANSLATION INITIATION FACTOR 3 SUBUNIT G"/>
    <property type="match status" value="1"/>
</dbReference>
<feature type="region of interest" description="Disordered" evidence="3">
    <location>
        <begin position="143"/>
        <end position="184"/>
    </location>
</feature>
<proteinExistence type="predicted"/>
<dbReference type="PROSITE" id="PS50102">
    <property type="entry name" value="RRM"/>
    <property type="match status" value="5"/>
</dbReference>
<keyword evidence="6" id="KW-1185">Reference proteome</keyword>
<gene>
    <name evidence="5" type="ORF">BS47DRAFT_1378243</name>
</gene>
<dbReference type="Gene3D" id="3.30.70.330">
    <property type="match status" value="5"/>
</dbReference>
<dbReference type="InterPro" id="IPR035979">
    <property type="entry name" value="RBD_domain_sf"/>
</dbReference>
<feature type="domain" description="RRM" evidence="4">
    <location>
        <begin position="614"/>
        <end position="691"/>
    </location>
</feature>
<dbReference type="SUPFAM" id="SSF54928">
    <property type="entry name" value="RNA-binding domain, RBD"/>
    <property type="match status" value="3"/>
</dbReference>
<dbReference type="OrthoDB" id="439639at2759"/>
<feature type="domain" description="RRM" evidence="4">
    <location>
        <begin position="9"/>
        <end position="87"/>
    </location>
</feature>
<dbReference type="EMBL" id="MU129137">
    <property type="protein sequence ID" value="KAF9505781.1"/>
    <property type="molecule type" value="Genomic_DNA"/>
</dbReference>
<accession>A0A9P6AHE5</accession>
<sequence>MSVLTATSVTGHVKNLPTYISENRIRSHFSTQGGVITDVKLVHKQDGASRRFAFVGFKTDGEAVRAKEYYDRTYIDSSRISVLVVDPCKSRSTQNRTLERPTKRQRVSSAHEARDQSNKPNAKNDAPADPVLSEFLQVMRPRNKKDRSWANDDAVLIPPALPSESKPGEDQQANPNVKPMTDDDTVSDLEWMKRRMGKVVLDDPDAAPRTIHQISFIVVDQVPPPIDPAVESLAETSRLFVRNLAYSCSTSDLEEAFKPFGDLSQVHIPLDATTKAPKGLAFVSFVKPDSALAAYKAMDKSTFQGRILHRVKPEDSGKKSLKENRLRVAKENAARDFNWSMLYMNSDAVVSSVADRLKVSKADILNPDSDDAAVKLALAETHVIQETKKYLEDEGVILDSFKSRQRSETIILVKNIPYGTSIDELNEMFSPHGEIVRLLLPPAGTMGVVEFSHSSEASKALRAIAYRRLKNSIIYLEKAPLGMFKEDEPVIALSHDLVTLEESVAPDAAEPMTAVGGATLFVKNLSFSTTTDRLVKTFRNLTPNRIRKRPGSTLSMGYGFIGFKDPEAAKKAIKSVQGFNLDGHALQASFAQRGVDDTPKEGAKAGGVGKSLTTKMIVKNLPFEVTKKDVRALFSAHGQLKSVRLPRKFDAGSRGFAFLDFISRHEAENAYNALKHTHLLGRHIILEWAEDNGAGGDLDILRERMRVGFGDGKSERPGRKRKLDLDIFNKDGKDDDGDFIAI</sequence>
<feature type="region of interest" description="Disordered" evidence="3">
    <location>
        <begin position="90"/>
        <end position="130"/>
    </location>
</feature>